<comment type="catalytic activity">
    <reaction evidence="6">
        <text>cytidine(34) in tRNA(Ile2) + L-lysine + ATP = lysidine(34) in tRNA(Ile2) + AMP + diphosphate + H(+)</text>
        <dbReference type="Rhea" id="RHEA:43744"/>
        <dbReference type="Rhea" id="RHEA-COMP:10625"/>
        <dbReference type="Rhea" id="RHEA-COMP:10670"/>
        <dbReference type="ChEBI" id="CHEBI:15378"/>
        <dbReference type="ChEBI" id="CHEBI:30616"/>
        <dbReference type="ChEBI" id="CHEBI:32551"/>
        <dbReference type="ChEBI" id="CHEBI:33019"/>
        <dbReference type="ChEBI" id="CHEBI:82748"/>
        <dbReference type="ChEBI" id="CHEBI:83665"/>
        <dbReference type="ChEBI" id="CHEBI:456215"/>
        <dbReference type="EC" id="6.3.4.19"/>
    </reaction>
</comment>
<dbReference type="PANTHER" id="PTHR43033:SF1">
    <property type="entry name" value="TRNA(ILE)-LYSIDINE SYNTHASE-RELATED"/>
    <property type="match status" value="1"/>
</dbReference>
<dbReference type="InterPro" id="IPR012094">
    <property type="entry name" value="tRNA_Ile_lys_synt"/>
</dbReference>
<reference evidence="8" key="2">
    <citation type="journal article" date="2014" name="ISME J.">
        <title>Microbial stratification in low pH oxic and suboxic macroscopic growths along an acid mine drainage.</title>
        <authorList>
            <person name="Mendez-Garcia C."/>
            <person name="Mesa V."/>
            <person name="Sprenger R.R."/>
            <person name="Richter M."/>
            <person name="Diez M.S."/>
            <person name="Solano J."/>
            <person name="Bargiela R."/>
            <person name="Golyshina O.V."/>
            <person name="Manteca A."/>
            <person name="Ramos J.L."/>
            <person name="Gallego J.R."/>
            <person name="Llorente I."/>
            <person name="Martins Dos Santos V.A."/>
            <person name="Jensen O.N."/>
            <person name="Pelaez A.I."/>
            <person name="Sanchez J."/>
            <person name="Ferrer M."/>
        </authorList>
    </citation>
    <scope>NUCLEOTIDE SEQUENCE</scope>
</reference>
<feature type="domain" description="tRNA(Ile)-lysidine/2-thiocytidine synthase N-terminal" evidence="7">
    <location>
        <begin position="26"/>
        <end position="146"/>
    </location>
</feature>
<evidence type="ECO:0000256" key="5">
    <source>
        <dbReference type="ARBA" id="ARBA00022840"/>
    </source>
</evidence>
<sequence>HCFIEALHRFLQRHHLEDDTWNNRQAFVGVSGGADSICLLHTLSIFPPIRNRLTILHFNHQTDPQRNKEEESFVRDHAGLLGLPFIVGYREKSLQNLSEDILRRERYQFFNRYLDERPRSVLFLGHHLSDQSETILMNLFRNRGPEVFWE</sequence>
<reference evidence="8" key="1">
    <citation type="submission" date="2013-08" db="EMBL/GenBank/DDBJ databases">
        <authorList>
            <person name="Mendez C."/>
            <person name="Richter M."/>
            <person name="Ferrer M."/>
            <person name="Sanchez J."/>
        </authorList>
    </citation>
    <scope>NUCLEOTIDE SEQUENCE</scope>
</reference>
<dbReference type="CDD" id="cd01992">
    <property type="entry name" value="TilS_N"/>
    <property type="match status" value="1"/>
</dbReference>
<evidence type="ECO:0000256" key="4">
    <source>
        <dbReference type="ARBA" id="ARBA00022741"/>
    </source>
</evidence>
<keyword evidence="2" id="KW-0436">Ligase</keyword>
<comment type="caution">
    <text evidence="8">The sequence shown here is derived from an EMBL/GenBank/DDBJ whole genome shotgun (WGS) entry which is preliminary data.</text>
</comment>
<dbReference type="EMBL" id="AUZX01014234">
    <property type="protein sequence ID" value="EQD32770.1"/>
    <property type="molecule type" value="Genomic_DNA"/>
</dbReference>
<dbReference type="InterPro" id="IPR014729">
    <property type="entry name" value="Rossmann-like_a/b/a_fold"/>
</dbReference>
<dbReference type="SUPFAM" id="SSF52402">
    <property type="entry name" value="Adenine nucleotide alpha hydrolases-like"/>
    <property type="match status" value="1"/>
</dbReference>
<dbReference type="PANTHER" id="PTHR43033">
    <property type="entry name" value="TRNA(ILE)-LYSIDINE SYNTHASE-RELATED"/>
    <property type="match status" value="1"/>
</dbReference>
<organism evidence="8">
    <name type="scientific">mine drainage metagenome</name>
    <dbReference type="NCBI Taxonomy" id="410659"/>
    <lineage>
        <taxon>unclassified sequences</taxon>
        <taxon>metagenomes</taxon>
        <taxon>ecological metagenomes</taxon>
    </lineage>
</organism>
<dbReference type="InterPro" id="IPR011063">
    <property type="entry name" value="TilS/TtcA_N"/>
</dbReference>
<protein>
    <recommendedName>
        <fullName evidence="1">tRNA(Ile)-lysidine synthetase</fullName>
        <ecNumber evidence="1">6.3.4.19</ecNumber>
    </recommendedName>
</protein>
<feature type="non-terminal residue" evidence="8">
    <location>
        <position position="150"/>
    </location>
</feature>
<keyword evidence="3" id="KW-0819">tRNA processing</keyword>
<evidence type="ECO:0000313" key="8">
    <source>
        <dbReference type="EMBL" id="EQD32770.1"/>
    </source>
</evidence>
<evidence type="ECO:0000256" key="2">
    <source>
        <dbReference type="ARBA" id="ARBA00022598"/>
    </source>
</evidence>
<gene>
    <name evidence="8" type="ORF">B1A_19293</name>
</gene>
<name>T0ZSF1_9ZZZZ</name>
<dbReference type="AlphaFoldDB" id="T0ZSF1"/>
<evidence type="ECO:0000256" key="6">
    <source>
        <dbReference type="ARBA" id="ARBA00048539"/>
    </source>
</evidence>
<dbReference type="GO" id="GO:0005524">
    <property type="term" value="F:ATP binding"/>
    <property type="evidence" value="ECO:0007669"/>
    <property type="project" value="UniProtKB-KW"/>
</dbReference>
<proteinExistence type="predicted"/>
<dbReference type="EC" id="6.3.4.19" evidence="1"/>
<accession>T0ZSF1</accession>
<dbReference type="Gene3D" id="3.40.50.620">
    <property type="entry name" value="HUPs"/>
    <property type="match status" value="1"/>
</dbReference>
<keyword evidence="4" id="KW-0547">Nucleotide-binding</keyword>
<dbReference type="GO" id="GO:0008033">
    <property type="term" value="P:tRNA processing"/>
    <property type="evidence" value="ECO:0007669"/>
    <property type="project" value="UniProtKB-KW"/>
</dbReference>
<dbReference type="Pfam" id="PF01171">
    <property type="entry name" value="ATP_bind_3"/>
    <property type="match status" value="1"/>
</dbReference>
<evidence type="ECO:0000259" key="7">
    <source>
        <dbReference type="Pfam" id="PF01171"/>
    </source>
</evidence>
<feature type="non-terminal residue" evidence="8">
    <location>
        <position position="1"/>
    </location>
</feature>
<evidence type="ECO:0000256" key="1">
    <source>
        <dbReference type="ARBA" id="ARBA00013267"/>
    </source>
</evidence>
<dbReference type="InterPro" id="IPR012795">
    <property type="entry name" value="tRNA_Ile_lys_synt_N"/>
</dbReference>
<evidence type="ECO:0000256" key="3">
    <source>
        <dbReference type="ARBA" id="ARBA00022694"/>
    </source>
</evidence>
<keyword evidence="5" id="KW-0067">ATP-binding</keyword>
<dbReference type="GO" id="GO:0032267">
    <property type="term" value="F:tRNA(Ile)-lysidine synthase activity"/>
    <property type="evidence" value="ECO:0007669"/>
    <property type="project" value="UniProtKB-EC"/>
</dbReference>